<dbReference type="InterPro" id="IPR037519">
    <property type="entry name" value="LITAF_fam"/>
</dbReference>
<dbReference type="AlphaFoldDB" id="A0AAD9KMI5"/>
<dbReference type="Pfam" id="PF10601">
    <property type="entry name" value="zf-LITAF-like"/>
    <property type="match status" value="1"/>
</dbReference>
<dbReference type="GO" id="GO:0031902">
    <property type="term" value="C:late endosome membrane"/>
    <property type="evidence" value="ECO:0007669"/>
    <property type="project" value="UniProtKB-SubCell"/>
</dbReference>
<organism evidence="10 11">
    <name type="scientific">Ridgeia piscesae</name>
    <name type="common">Tubeworm</name>
    <dbReference type="NCBI Taxonomy" id="27915"/>
    <lineage>
        <taxon>Eukaryota</taxon>
        <taxon>Metazoa</taxon>
        <taxon>Spiralia</taxon>
        <taxon>Lophotrochozoa</taxon>
        <taxon>Annelida</taxon>
        <taxon>Polychaeta</taxon>
        <taxon>Sedentaria</taxon>
        <taxon>Canalipalpata</taxon>
        <taxon>Sabellida</taxon>
        <taxon>Siboglinidae</taxon>
        <taxon>Ridgeia</taxon>
    </lineage>
</organism>
<evidence type="ECO:0000313" key="10">
    <source>
        <dbReference type="EMBL" id="KAK2174106.1"/>
    </source>
</evidence>
<dbReference type="InterPro" id="IPR006629">
    <property type="entry name" value="LITAF"/>
</dbReference>
<reference evidence="10" key="1">
    <citation type="journal article" date="2023" name="Mol. Biol. Evol.">
        <title>Third-Generation Sequencing Reveals the Adaptive Role of the Epigenome in Three Deep-Sea Polychaetes.</title>
        <authorList>
            <person name="Perez M."/>
            <person name="Aroh O."/>
            <person name="Sun Y."/>
            <person name="Lan Y."/>
            <person name="Juniper S.K."/>
            <person name="Young C.R."/>
            <person name="Angers B."/>
            <person name="Qian P.Y."/>
        </authorList>
    </citation>
    <scope>NUCLEOTIDE SEQUENCE</scope>
    <source>
        <strain evidence="10">R07B-5</strain>
    </source>
</reference>
<dbReference type="GO" id="GO:0005765">
    <property type="term" value="C:lysosomal membrane"/>
    <property type="evidence" value="ECO:0007669"/>
    <property type="project" value="UniProtKB-SubCell"/>
</dbReference>
<keyword evidence="8" id="KW-1133">Transmembrane helix</keyword>
<dbReference type="PANTHER" id="PTHR23292:SF6">
    <property type="entry name" value="FI16602P1-RELATED"/>
    <property type="match status" value="1"/>
</dbReference>
<keyword evidence="5" id="KW-0479">Metal-binding</keyword>
<gene>
    <name evidence="10" type="ORF">NP493_829g01087</name>
</gene>
<evidence type="ECO:0000256" key="7">
    <source>
        <dbReference type="ARBA" id="ARBA00023136"/>
    </source>
</evidence>
<comment type="similarity">
    <text evidence="4">Belongs to the CDIP1/LITAF family.</text>
</comment>
<comment type="caution">
    <text evidence="10">The sequence shown here is derived from an EMBL/GenBank/DDBJ whole genome shotgun (WGS) entry which is preliminary data.</text>
</comment>
<comment type="subcellular location">
    <subcellularLocation>
        <location evidence="2">Endosome membrane</location>
        <topology evidence="2">Peripheral membrane protein</topology>
    </subcellularLocation>
    <subcellularLocation>
        <location evidence="1">Late endosome membrane</location>
    </subcellularLocation>
    <subcellularLocation>
        <location evidence="3">Lysosome membrane</location>
        <topology evidence="3">Peripheral membrane protein</topology>
        <orientation evidence="3">Cytoplasmic side</orientation>
    </subcellularLocation>
</comment>
<dbReference type="Proteomes" id="UP001209878">
    <property type="component" value="Unassembled WGS sequence"/>
</dbReference>
<keyword evidence="11" id="KW-1185">Reference proteome</keyword>
<name>A0AAD9KMI5_RIDPI</name>
<dbReference type="PROSITE" id="PS51837">
    <property type="entry name" value="LITAF"/>
    <property type="match status" value="1"/>
</dbReference>
<dbReference type="PANTHER" id="PTHR23292">
    <property type="entry name" value="LIPOPOLYSACCHARIDE-INDUCED TUMOR NECROSIS FACTOR-ALPHA FACTOR"/>
    <property type="match status" value="1"/>
</dbReference>
<dbReference type="SMART" id="SM00714">
    <property type="entry name" value="LITAF"/>
    <property type="match status" value="1"/>
</dbReference>
<keyword evidence="7 8" id="KW-0472">Membrane</keyword>
<evidence type="ECO:0000256" key="3">
    <source>
        <dbReference type="ARBA" id="ARBA00004630"/>
    </source>
</evidence>
<keyword evidence="6" id="KW-0862">Zinc</keyword>
<accession>A0AAD9KMI5</accession>
<evidence type="ECO:0000256" key="8">
    <source>
        <dbReference type="SAM" id="Phobius"/>
    </source>
</evidence>
<dbReference type="EMBL" id="JAODUO010000828">
    <property type="protein sequence ID" value="KAK2174106.1"/>
    <property type="molecule type" value="Genomic_DNA"/>
</dbReference>
<evidence type="ECO:0000259" key="9">
    <source>
        <dbReference type="PROSITE" id="PS51837"/>
    </source>
</evidence>
<evidence type="ECO:0000256" key="5">
    <source>
        <dbReference type="ARBA" id="ARBA00022723"/>
    </source>
</evidence>
<sequence length="87" mass="9823">MQPVSVVAVVQEFRNSPVQTVCPYCRRQIATVVTFETGTFTWVVALVTFLIGCTLGCCCMPFCLNSCKDAIHTCPICNQQIFKWRRL</sequence>
<feature type="domain" description="LITAF" evidence="9">
    <location>
        <begin position="1"/>
        <end position="86"/>
    </location>
</feature>
<evidence type="ECO:0000256" key="4">
    <source>
        <dbReference type="ARBA" id="ARBA00005975"/>
    </source>
</evidence>
<evidence type="ECO:0000256" key="2">
    <source>
        <dbReference type="ARBA" id="ARBA00004481"/>
    </source>
</evidence>
<dbReference type="GO" id="GO:0008270">
    <property type="term" value="F:zinc ion binding"/>
    <property type="evidence" value="ECO:0007669"/>
    <property type="project" value="TreeGrafter"/>
</dbReference>
<protein>
    <recommendedName>
        <fullName evidence="9">LITAF domain-containing protein</fullName>
    </recommendedName>
</protein>
<evidence type="ECO:0000256" key="1">
    <source>
        <dbReference type="ARBA" id="ARBA00004414"/>
    </source>
</evidence>
<proteinExistence type="inferred from homology"/>
<keyword evidence="8" id="KW-0812">Transmembrane</keyword>
<evidence type="ECO:0000313" key="11">
    <source>
        <dbReference type="Proteomes" id="UP001209878"/>
    </source>
</evidence>
<evidence type="ECO:0000256" key="6">
    <source>
        <dbReference type="ARBA" id="ARBA00022833"/>
    </source>
</evidence>
<feature type="transmembrane region" description="Helical" evidence="8">
    <location>
        <begin position="40"/>
        <end position="64"/>
    </location>
</feature>